<evidence type="ECO:0000256" key="7">
    <source>
        <dbReference type="ARBA" id="ARBA00022806"/>
    </source>
</evidence>
<dbReference type="GO" id="GO:0004527">
    <property type="term" value="F:exonuclease activity"/>
    <property type="evidence" value="ECO:0007669"/>
    <property type="project" value="UniProtKB-KW"/>
</dbReference>
<dbReference type="GO" id="GO:0005524">
    <property type="term" value="F:ATP binding"/>
    <property type="evidence" value="ECO:0007669"/>
    <property type="project" value="UniProtKB-KW"/>
</dbReference>
<evidence type="ECO:0000256" key="4">
    <source>
        <dbReference type="ARBA" id="ARBA00022741"/>
    </source>
</evidence>
<evidence type="ECO:0000256" key="5">
    <source>
        <dbReference type="ARBA" id="ARBA00022763"/>
    </source>
</evidence>
<dbReference type="InterPro" id="IPR014140">
    <property type="entry name" value="DNA_helicase_suAddB"/>
</dbReference>
<keyword evidence="12" id="KW-0238">DNA-binding</keyword>
<keyword evidence="6" id="KW-0378">Hydrolase</keyword>
<comment type="caution">
    <text evidence="16">The sequence shown here is derived from an EMBL/GenBank/DDBJ whole genome shotgun (WGS) entry which is preliminary data.</text>
</comment>
<evidence type="ECO:0000256" key="2">
    <source>
        <dbReference type="ARBA" id="ARBA00022722"/>
    </source>
</evidence>
<dbReference type="PANTHER" id="PTHR30591:SF1">
    <property type="entry name" value="RECBCD ENZYME SUBUNIT RECC"/>
    <property type="match status" value="1"/>
</dbReference>
<evidence type="ECO:0000256" key="8">
    <source>
        <dbReference type="ARBA" id="ARBA00022839"/>
    </source>
</evidence>
<evidence type="ECO:0000256" key="12">
    <source>
        <dbReference type="ARBA" id="ARBA00023125"/>
    </source>
</evidence>
<evidence type="ECO:0000256" key="9">
    <source>
        <dbReference type="ARBA" id="ARBA00022840"/>
    </source>
</evidence>
<dbReference type="EMBL" id="ACIO01000129">
    <property type="protein sequence ID" value="EFD00031.1"/>
    <property type="molecule type" value="Genomic_DNA"/>
</dbReference>
<protein>
    <submittedName>
        <fullName evidence="16">ATP-dependent nuclease subunit B</fullName>
    </submittedName>
</protein>
<organism evidence="16 17">
    <name type="scientific">Hungatella hathewayi DSM 13479</name>
    <dbReference type="NCBI Taxonomy" id="566550"/>
    <lineage>
        <taxon>Bacteria</taxon>
        <taxon>Bacillati</taxon>
        <taxon>Bacillota</taxon>
        <taxon>Clostridia</taxon>
        <taxon>Lachnospirales</taxon>
        <taxon>Lachnospiraceae</taxon>
        <taxon>Hungatella</taxon>
    </lineage>
</organism>
<keyword evidence="1" id="KW-0004">4Fe-4S</keyword>
<dbReference type="InterPro" id="IPR027417">
    <property type="entry name" value="P-loop_NTPase"/>
</dbReference>
<feature type="domain" description="ATP-dependent helicase/deoxyribonuclease subunit B N-terminal" evidence="15">
    <location>
        <begin position="6"/>
        <end position="273"/>
    </location>
</feature>
<keyword evidence="10" id="KW-0408">Iron</keyword>
<dbReference type="GeneID" id="93148350"/>
<evidence type="ECO:0000256" key="3">
    <source>
        <dbReference type="ARBA" id="ARBA00022723"/>
    </source>
</evidence>
<evidence type="ECO:0000313" key="16">
    <source>
        <dbReference type="EMBL" id="EFD00031.1"/>
    </source>
</evidence>
<proteinExistence type="predicted"/>
<dbReference type="RefSeq" id="WP_006772275.1">
    <property type="nucleotide sequence ID" value="NZ_GG667627.1"/>
</dbReference>
<evidence type="ECO:0000313" key="17">
    <source>
        <dbReference type="Proteomes" id="UP000004968"/>
    </source>
</evidence>
<dbReference type="AlphaFoldDB" id="D3ADR6"/>
<keyword evidence="5" id="KW-0227">DNA damage</keyword>
<evidence type="ECO:0000259" key="15">
    <source>
        <dbReference type="Pfam" id="PF21445"/>
    </source>
</evidence>
<keyword evidence="3" id="KW-0479">Metal-binding</keyword>
<name>D3ADR6_9FIRM</name>
<accession>D3ADR6</accession>
<reference evidence="16 17" key="1">
    <citation type="submission" date="2010-01" db="EMBL/GenBank/DDBJ databases">
        <authorList>
            <person name="Weinstock G."/>
            <person name="Sodergren E."/>
            <person name="Clifton S."/>
            <person name="Fulton L."/>
            <person name="Fulton B."/>
            <person name="Courtney L."/>
            <person name="Fronick C."/>
            <person name="Harrison M."/>
            <person name="Strong C."/>
            <person name="Farmer C."/>
            <person name="Delahaunty K."/>
            <person name="Markovic C."/>
            <person name="Hall O."/>
            <person name="Minx P."/>
            <person name="Tomlinson C."/>
            <person name="Mitreva M."/>
            <person name="Nelson J."/>
            <person name="Hou S."/>
            <person name="Wollam A."/>
            <person name="Pepin K.H."/>
            <person name="Johnson M."/>
            <person name="Bhonagiri V."/>
            <person name="Nash W.E."/>
            <person name="Warren W."/>
            <person name="Chinwalla A."/>
            <person name="Mardis E.R."/>
            <person name="Wilson R.K."/>
        </authorList>
    </citation>
    <scope>NUCLEOTIDE SEQUENCE [LARGE SCALE GENOMIC DNA]</scope>
    <source>
        <strain evidence="16 17">DSM 13479</strain>
    </source>
</reference>
<dbReference type="GO" id="GO:0003677">
    <property type="term" value="F:DNA binding"/>
    <property type="evidence" value="ECO:0007669"/>
    <property type="project" value="UniProtKB-KW"/>
</dbReference>
<dbReference type="InterPro" id="IPR011604">
    <property type="entry name" value="PDDEXK-like_dom_sf"/>
</dbReference>
<dbReference type="GO" id="GO:0051539">
    <property type="term" value="F:4 iron, 4 sulfur cluster binding"/>
    <property type="evidence" value="ECO:0007669"/>
    <property type="project" value="UniProtKB-KW"/>
</dbReference>
<dbReference type="Gene3D" id="3.40.50.300">
    <property type="entry name" value="P-loop containing nucleotide triphosphate hydrolases"/>
    <property type="match status" value="4"/>
</dbReference>
<dbReference type="GO" id="GO:0000724">
    <property type="term" value="P:double-strand break repair via homologous recombination"/>
    <property type="evidence" value="ECO:0007669"/>
    <property type="project" value="InterPro"/>
</dbReference>
<keyword evidence="9" id="KW-0067">ATP-binding</keyword>
<dbReference type="GO" id="GO:0004386">
    <property type="term" value="F:helicase activity"/>
    <property type="evidence" value="ECO:0007669"/>
    <property type="project" value="UniProtKB-KW"/>
</dbReference>
<evidence type="ECO:0000256" key="10">
    <source>
        <dbReference type="ARBA" id="ARBA00023004"/>
    </source>
</evidence>
<dbReference type="Proteomes" id="UP000004968">
    <property type="component" value="Unassembled WGS sequence"/>
</dbReference>
<keyword evidence="13" id="KW-0234">DNA repair</keyword>
<keyword evidence="7" id="KW-0347">Helicase</keyword>
<keyword evidence="2" id="KW-0540">Nuclease</keyword>
<dbReference type="HOGENOM" id="CLU_007838_0_0_9"/>
<dbReference type="NCBIfam" id="TIGR02773">
    <property type="entry name" value="addB_Gpos"/>
    <property type="match status" value="1"/>
</dbReference>
<dbReference type="Pfam" id="PF21445">
    <property type="entry name" value="ADDB_N"/>
    <property type="match status" value="1"/>
</dbReference>
<dbReference type="InterPro" id="IPR038726">
    <property type="entry name" value="PDDEXK_AddAB-type"/>
</dbReference>
<evidence type="ECO:0000256" key="11">
    <source>
        <dbReference type="ARBA" id="ARBA00023014"/>
    </source>
</evidence>
<keyword evidence="8" id="KW-0269">Exonuclease</keyword>
<evidence type="ECO:0000256" key="1">
    <source>
        <dbReference type="ARBA" id="ARBA00022485"/>
    </source>
</evidence>
<keyword evidence="4" id="KW-0547">Nucleotide-binding</keyword>
<feature type="domain" description="PD-(D/E)XK endonuclease-like" evidence="14">
    <location>
        <begin position="786"/>
        <end position="1125"/>
    </location>
</feature>
<evidence type="ECO:0000256" key="6">
    <source>
        <dbReference type="ARBA" id="ARBA00022801"/>
    </source>
</evidence>
<dbReference type="GO" id="GO:0046872">
    <property type="term" value="F:metal ion binding"/>
    <property type="evidence" value="ECO:0007669"/>
    <property type="project" value="UniProtKB-KW"/>
</dbReference>
<gene>
    <name evidence="16" type="primary">addB</name>
    <name evidence="16" type="ORF">CLOSTHATH_01745</name>
</gene>
<evidence type="ECO:0000256" key="13">
    <source>
        <dbReference type="ARBA" id="ARBA00023204"/>
    </source>
</evidence>
<keyword evidence="11" id="KW-0411">Iron-sulfur</keyword>
<dbReference type="Pfam" id="PF12705">
    <property type="entry name" value="PDDEXK_1"/>
    <property type="match status" value="1"/>
</dbReference>
<dbReference type="PANTHER" id="PTHR30591">
    <property type="entry name" value="RECBCD ENZYME SUBUNIT RECC"/>
    <property type="match status" value="1"/>
</dbReference>
<evidence type="ECO:0000259" key="14">
    <source>
        <dbReference type="Pfam" id="PF12705"/>
    </source>
</evidence>
<sequence>MSIQLLLGGSGSGKTHRLYTDLIKDSMENPDTKYFAIVPEQFTMQTQKEIVTLHPNHGVMNIDIVSFQRLAYRVFEELAIVNPDVLDDMGKSMILRKVTGGKQKELPLYQSHLNQNGFIGQLKSMLSELYQYGITPDMLEAKIPETTSPMLRQKLEDISVIYKAFQEYIRDRYITTEEILDVLCRHLPESKLIRDSVITLDGYTGFTPVQYRLLDLFLRYSRRVVVTVTVDPAVPERGKRGVQDLFYMSCEMIDKLNALARQNHVKRELDIVLDEHPAVRYRRGAKRRAEQEARVERKALTVSPASSALDFLEQNLYRYSGRVYSGKAEEIRLVQAVNPAEEISCVVREIGKMLREGYRYRDMAVITGDIGSFAGELIHQFDASEIPYFLDDKKSILKNPMVELVRAALETIQKDFSYETMFRYLRTGLVVKPEDERKLDRLENYVIAMGIRGHKRWNTPWEGWYRGGRDLNLEELNQLREEIMAPLTAFIEAFREEGRTVRTMSEAVVRLLEALSVEEKLLARESAFQEQGEFGLSKEYGQVYGLVVDLMDRLARLLGEEKVSRREYAEILDAGFSEIKVGLIPAAVDRIVVGDITRTRLDHIKILFFIGVNDGIVPQKKENSSLFTDKEREFLGSHHIELAPTVRVESFRQRFYLYLALTKPEERLYLSYSAMDASGKSLRPSILLGELKKLFPQLTAVAASDEVAGIPFSIREARGRLTRGLRNYGISREDSEFLELFRHFMMNEEQRESVEKLVDAAFYAYEERGIGKMAAKALYGTVLGGSVTRLEQYASCAYAHFLNYGLELAERQQYELAAMDIGNLFHDSIDLCFKRMKEQGGDWKTIGEEERKALVHGVVTEVTEEYGNTILKSSARNAWLARKVEKITDRTIWALAEQLKKGDFTPVGFEVSFSAADNLKAMKIPLSEAEALHLKGRIDRMDLCEDEEHIYVKIIDYKSGGTSFDLTALYYGLQLQLVVYMDAALEMEERRNPDKTVIPAGIFYYNINDPVIEREGDMSPEAIDRRILKELRMNGLVNSELEVISHLDHEIETESDVIPVAMKNGLIQEAKSSVAGGNRFSALKRYVNEKLKTEGREILDGVVAVNPYKQGNKTACDYCPYHAVCGFDLKTSGFGFRKFKPLKSEEIWPVIEGEQQDGN</sequence>
<dbReference type="InterPro" id="IPR049035">
    <property type="entry name" value="ADDB_N"/>
</dbReference>
<dbReference type="Gene3D" id="3.90.320.10">
    <property type="match status" value="1"/>
</dbReference>
<dbReference type="SUPFAM" id="SSF52540">
    <property type="entry name" value="P-loop containing nucleoside triphosphate hydrolases"/>
    <property type="match status" value="1"/>
</dbReference>